<protein>
    <submittedName>
        <fullName evidence="1">Uncharacterized protein</fullName>
    </submittedName>
</protein>
<organism evidence="1 2">
    <name type="scientific">Xylanibacillus composti</name>
    <dbReference type="NCBI Taxonomy" id="1572762"/>
    <lineage>
        <taxon>Bacteria</taxon>
        <taxon>Bacillati</taxon>
        <taxon>Bacillota</taxon>
        <taxon>Bacilli</taxon>
        <taxon>Bacillales</taxon>
        <taxon>Paenibacillaceae</taxon>
        <taxon>Xylanibacillus</taxon>
    </lineage>
</organism>
<reference evidence="1" key="1">
    <citation type="submission" date="2021-04" db="EMBL/GenBank/DDBJ databases">
        <title>Draft genome sequence of Xylanibacillus composti strain K13.</title>
        <authorList>
            <person name="Uke A."/>
            <person name="Chhe C."/>
            <person name="Baramee S."/>
            <person name="Kosugi A."/>
        </authorList>
    </citation>
    <scope>NUCLEOTIDE SEQUENCE</scope>
    <source>
        <strain evidence="1">K13</strain>
    </source>
</reference>
<name>A0A8J4H7U9_9BACL</name>
<gene>
    <name evidence="1" type="ORF">XYCOK13_42100</name>
</gene>
<accession>A0A8J4H7U9</accession>
<proteinExistence type="predicted"/>
<evidence type="ECO:0000313" key="2">
    <source>
        <dbReference type="Proteomes" id="UP000677918"/>
    </source>
</evidence>
<dbReference type="EMBL" id="BOVK01000085">
    <property type="protein sequence ID" value="GIQ71386.1"/>
    <property type="molecule type" value="Genomic_DNA"/>
</dbReference>
<dbReference type="Proteomes" id="UP000677918">
    <property type="component" value="Unassembled WGS sequence"/>
</dbReference>
<keyword evidence="2" id="KW-1185">Reference proteome</keyword>
<dbReference type="RefSeq" id="WP_213414185.1">
    <property type="nucleotide sequence ID" value="NZ_BOVK01000085.1"/>
</dbReference>
<sequence length="93" mass="11028">MQIHIEQASMERTEDKRFVGKVYVRVEGHKQPYEIIVDSKNMKDWGYALYFQRDSGPEEEIDALDAYIDEHEDVFERIVQAAKDAYQEGKERD</sequence>
<dbReference type="AlphaFoldDB" id="A0A8J4H7U9"/>
<evidence type="ECO:0000313" key="1">
    <source>
        <dbReference type="EMBL" id="GIQ71386.1"/>
    </source>
</evidence>
<comment type="caution">
    <text evidence="1">The sequence shown here is derived from an EMBL/GenBank/DDBJ whole genome shotgun (WGS) entry which is preliminary data.</text>
</comment>